<feature type="compositionally biased region" description="Basic and acidic residues" evidence="13">
    <location>
        <begin position="134"/>
        <end position="146"/>
    </location>
</feature>
<evidence type="ECO:0000256" key="1">
    <source>
        <dbReference type="ARBA" id="ARBA00004026"/>
    </source>
</evidence>
<dbReference type="Pfam" id="PF04560">
    <property type="entry name" value="RNA_pol_Rpb2_7"/>
    <property type="match status" value="1"/>
</dbReference>
<dbReference type="GO" id="GO:0032549">
    <property type="term" value="F:ribonucleoside binding"/>
    <property type="evidence" value="ECO:0007669"/>
    <property type="project" value="InterPro"/>
</dbReference>
<dbReference type="Gene3D" id="2.170.16.10">
    <property type="entry name" value="Hedgehog/Intein (Hint) domain"/>
    <property type="match status" value="1"/>
</dbReference>
<evidence type="ECO:0000256" key="10">
    <source>
        <dbReference type="ARBA" id="ARBA00023163"/>
    </source>
</evidence>
<feature type="region of interest" description="Disordered" evidence="13">
    <location>
        <begin position="365"/>
        <end position="387"/>
    </location>
</feature>
<keyword evidence="8" id="KW-0808">Transferase</keyword>
<evidence type="ECO:0000256" key="9">
    <source>
        <dbReference type="ARBA" id="ARBA00022695"/>
    </source>
</evidence>
<dbReference type="GO" id="GO:0016539">
    <property type="term" value="P:intein-mediated protein splicing"/>
    <property type="evidence" value="ECO:0007669"/>
    <property type="project" value="InterPro"/>
</dbReference>
<reference evidence="16" key="1">
    <citation type="submission" date="2019-12" db="EMBL/GenBank/DDBJ databases">
        <title>A plastid genome of a nonphotosynthetic green alga.</title>
        <authorList>
            <person name="Kamikawa R."/>
        </authorList>
    </citation>
    <scope>NUCLEOTIDE SEQUENCE</scope>
    <source>
        <strain evidence="16">NrCl902</strain>
    </source>
</reference>
<evidence type="ECO:0000256" key="7">
    <source>
        <dbReference type="ARBA" id="ARBA00022640"/>
    </source>
</evidence>
<evidence type="ECO:0000256" key="4">
    <source>
        <dbReference type="ARBA" id="ARBA00012418"/>
    </source>
</evidence>
<keyword evidence="10" id="KW-0804">Transcription</keyword>
<dbReference type="Gene3D" id="3.90.1800.10">
    <property type="entry name" value="RNA polymerase alpha subunit dimerisation domain"/>
    <property type="match status" value="1"/>
</dbReference>
<dbReference type="EMBL" id="LC516060">
    <property type="protein sequence ID" value="BBQ09607.1"/>
    <property type="molecule type" value="Genomic_DNA"/>
</dbReference>
<comment type="function">
    <text evidence="1">DNA-dependent RNA polymerase catalyzes the transcription of DNA into RNA using the four ribonucleoside triphosphates as substrates.</text>
</comment>
<dbReference type="GO" id="GO:0006351">
    <property type="term" value="P:DNA-templated transcription"/>
    <property type="evidence" value="ECO:0007669"/>
    <property type="project" value="InterPro"/>
</dbReference>
<evidence type="ECO:0000313" key="16">
    <source>
        <dbReference type="EMBL" id="BBQ09607.1"/>
    </source>
</evidence>
<dbReference type="AlphaFoldDB" id="A0A7G1GG84"/>
<dbReference type="SUPFAM" id="SSF51294">
    <property type="entry name" value="Hedgehog/intein (Hint) domain"/>
    <property type="match status" value="1"/>
</dbReference>
<evidence type="ECO:0000256" key="2">
    <source>
        <dbReference type="ARBA" id="ARBA00004229"/>
    </source>
</evidence>
<dbReference type="Gene3D" id="2.40.50.100">
    <property type="match status" value="1"/>
</dbReference>
<evidence type="ECO:0000256" key="11">
    <source>
        <dbReference type="ARBA" id="ARBA00026088"/>
    </source>
</evidence>
<feature type="compositionally biased region" description="Basic and acidic residues" evidence="13">
    <location>
        <begin position="413"/>
        <end position="427"/>
    </location>
</feature>
<comment type="similarity">
    <text evidence="3">Belongs to the RNA polymerase beta chain family.</text>
</comment>
<feature type="domain" description="RNA polymerase Rpb2" evidence="15">
    <location>
        <begin position="878"/>
        <end position="951"/>
    </location>
</feature>
<proteinExistence type="inferred from homology"/>
<protein>
    <recommendedName>
        <fullName evidence="4">DNA-directed RNA polymerase</fullName>
        <ecNumber evidence="4">2.7.7.6</ecNumber>
    </recommendedName>
    <alternativeName>
        <fullName evidence="12">PEP</fullName>
    </alternativeName>
</protein>
<feature type="region of interest" description="Disordered" evidence="13">
    <location>
        <begin position="406"/>
        <end position="437"/>
    </location>
</feature>
<dbReference type="Gene3D" id="2.40.50.150">
    <property type="match status" value="1"/>
</dbReference>
<dbReference type="GO" id="GO:0000428">
    <property type="term" value="C:DNA-directed RNA polymerase complex"/>
    <property type="evidence" value="ECO:0007669"/>
    <property type="project" value="UniProtKB-KW"/>
</dbReference>
<evidence type="ECO:0000256" key="5">
    <source>
        <dbReference type="ARBA" id="ARBA00022478"/>
    </source>
</evidence>
<feature type="domain" description="DNA-directed RNA polymerase subunit 2 hybrid-binding" evidence="14">
    <location>
        <begin position="10"/>
        <end position="118"/>
    </location>
</feature>
<dbReference type="GO" id="GO:0003899">
    <property type="term" value="F:DNA-directed RNA polymerase activity"/>
    <property type="evidence" value="ECO:0007669"/>
    <property type="project" value="UniProtKB-EC"/>
</dbReference>
<evidence type="ECO:0000256" key="6">
    <source>
        <dbReference type="ARBA" id="ARBA00022528"/>
    </source>
</evidence>
<dbReference type="GO" id="GO:0003677">
    <property type="term" value="F:DNA binding"/>
    <property type="evidence" value="ECO:0007669"/>
    <property type="project" value="InterPro"/>
</dbReference>
<dbReference type="InterPro" id="IPR036844">
    <property type="entry name" value="Hint_dom_sf"/>
</dbReference>
<dbReference type="InterPro" id="IPR007641">
    <property type="entry name" value="RNA_pol_Rpb2_7"/>
</dbReference>
<dbReference type="Gene3D" id="2.40.270.10">
    <property type="entry name" value="DNA-directed RNA polymerase, subunit 2, domain 6"/>
    <property type="match status" value="2"/>
</dbReference>
<dbReference type="InterPro" id="IPR007121">
    <property type="entry name" value="RNA_pol_bsu_CS"/>
</dbReference>
<dbReference type="PANTHER" id="PTHR20856">
    <property type="entry name" value="DNA-DIRECTED RNA POLYMERASE I SUBUNIT 2"/>
    <property type="match status" value="1"/>
</dbReference>
<organism evidence="16">
    <name type="scientific">Volvocales sp. NrCl902</name>
    <dbReference type="NCBI Taxonomy" id="2682054"/>
    <lineage>
        <taxon>Eukaryota</taxon>
        <taxon>Viridiplantae</taxon>
        <taxon>Chlorophyta</taxon>
        <taxon>core chlorophytes</taxon>
        <taxon>Chlorophyceae</taxon>
        <taxon>CS clade</taxon>
        <taxon>Chlamydomonadales</taxon>
    </lineage>
</organism>
<gene>
    <name evidence="16" type="primary">rpoBb</name>
</gene>
<keyword evidence="6" id="KW-0150">Chloroplast</keyword>
<feature type="compositionally biased region" description="Basic residues" evidence="13">
    <location>
        <begin position="365"/>
        <end position="379"/>
    </location>
</feature>
<comment type="subcellular location">
    <subcellularLocation>
        <location evidence="2">Plastid</location>
        <location evidence="2">Chloroplast</location>
    </subcellularLocation>
</comment>
<comment type="subunit">
    <text evidence="11">In plastids the minimal PEP RNA polymerase catalytic core is composed of four subunits: alpha, beta, beta', and beta''. When a (nuclear-encoded) sigma factor is associated with the core the holoenzyme is formed, which can initiate transcription.</text>
</comment>
<keyword evidence="9" id="KW-0548">Nucleotidyltransferase</keyword>
<evidence type="ECO:0000259" key="14">
    <source>
        <dbReference type="Pfam" id="PF00562"/>
    </source>
</evidence>
<keyword evidence="7 16" id="KW-0934">Plastid</keyword>
<sequence length="953" mass="109050">MLNNNKTQLKIDNYTIQTEYERTNQDTSIIHKPSVLEGNWVQSGDNLTDNTASVGGELSLGQNLLIAYMPWEGYNFEDAILISERLVYDDLYTSIHIEKYSFTEEIKKTVFGACFTLSKEQEVHTVQKRGRGRREKEQGKEQGKELEKELEKGISATRQNIESQLLLDKITRDIPQAQQEEIEHLNTYGIVKTGTFIQEGDILIGKVTPLTIYEPNASAKPYTNFLKNILGDLRSSKEITKVKDSSIRAPKGIKAKVIKTLFIYKKVFSNIDFYLKTIPFYTLPFLITKKKEAYAIKSFKKGRERVECAFNSEAIKGWFLLSQFPLPLRGPGSTLSQPKVSRFAQNWVERRFRFPFGTSRRTGCAKRKRASKNLTKRKEKGNWVPFPGSTLSQPSAGNWVERRLGTGARAGQRARDRKENKSKDINRARSAGSARSARDYKSRLLPILRVRFPSGIDAQKKKLPKKLQSASRIRPLIFYFYLAEKRRIQVGDKMSGRHGNKGIISQILPIQDMPYLPDGTPVDMVLNPLGVPSRMNVGQIYECLLGLAGKYLGENYKIVPFDWRIAHNYSGEATRCFVYSKLYEARTRTGNTWLFDPNFPGKLPLYDGRTGDTFDQSITVGKSYMLRLIHMVEDKITCLTSDHDVLTSNGWISIEKISINDKVVTLHKNSFVEYQKPTRIYNYTNFKGSLLHLKNSIIDCLVTLNHRLFVTFAFNNKFKTSYNDFINISFSKKYLITAKDFIGINKTYKIFIPLLFNRYKRFPLTPLLQNEGLGTKIEESRTFFFRNRQKELSIFFRKRQKALSIKGFFAKQNASISSFSNIKEEIIPFNGKVHCLSVPNEVFFVRRNGKAVWTGNSRTTGPYSLVTQQPLRGRSKTGGQRLGEMEVWAIEGYGAAFTLLEMFTIKSDDLIGRMTLWSNIIFNKDIAIGTPESFKVLLSELQALCLDIGLYHS</sequence>
<feature type="region of interest" description="Disordered" evidence="13">
    <location>
        <begin position="126"/>
        <end position="146"/>
    </location>
</feature>
<keyword evidence="5" id="KW-0240">DNA-directed RNA polymerase</keyword>
<dbReference type="InterPro" id="IPR006141">
    <property type="entry name" value="Intein_N"/>
</dbReference>
<evidence type="ECO:0000256" key="8">
    <source>
        <dbReference type="ARBA" id="ARBA00022679"/>
    </source>
</evidence>
<dbReference type="InterPro" id="IPR037033">
    <property type="entry name" value="DNA-dir_RNAP_su2_hyb_sf"/>
</dbReference>
<feature type="domain" description="DNA-directed RNA polymerase subunit 2 hybrid-binding" evidence="14">
    <location>
        <begin position="167"/>
        <end position="637"/>
    </location>
</feature>
<evidence type="ECO:0000256" key="13">
    <source>
        <dbReference type="SAM" id="MobiDB-lite"/>
    </source>
</evidence>
<dbReference type="SUPFAM" id="SSF64484">
    <property type="entry name" value="beta and beta-prime subunits of DNA dependent RNA-polymerase"/>
    <property type="match status" value="3"/>
</dbReference>
<evidence type="ECO:0000259" key="15">
    <source>
        <dbReference type="Pfam" id="PF04560"/>
    </source>
</evidence>
<accession>A0A7G1GG84</accession>
<dbReference type="InterPro" id="IPR007120">
    <property type="entry name" value="DNA-dir_RNAP_su2_dom"/>
</dbReference>
<dbReference type="GO" id="GO:0009507">
    <property type="term" value="C:chloroplast"/>
    <property type="evidence" value="ECO:0007669"/>
    <property type="project" value="UniProtKB-SubCell"/>
</dbReference>
<geneLocation type="plastid" evidence="16"/>
<evidence type="ECO:0000256" key="12">
    <source>
        <dbReference type="ARBA" id="ARBA00032782"/>
    </source>
</evidence>
<name>A0A7G1GG84_9CHLO</name>
<dbReference type="PROSITE" id="PS50817">
    <property type="entry name" value="INTEIN_N_TER"/>
    <property type="match status" value="1"/>
</dbReference>
<evidence type="ECO:0000256" key="3">
    <source>
        <dbReference type="ARBA" id="ARBA00006835"/>
    </source>
</evidence>
<dbReference type="InterPro" id="IPR015712">
    <property type="entry name" value="DNA-dir_RNA_pol_su2"/>
</dbReference>
<dbReference type="InterPro" id="IPR014724">
    <property type="entry name" value="RNA_pol_RPB2_OB-fold"/>
</dbReference>
<dbReference type="EC" id="2.7.7.6" evidence="4"/>
<dbReference type="Pfam" id="PF00562">
    <property type="entry name" value="RNA_pol_Rpb2_6"/>
    <property type="match status" value="2"/>
</dbReference>
<dbReference type="PROSITE" id="PS01166">
    <property type="entry name" value="RNA_POL_BETA"/>
    <property type="match status" value="1"/>
</dbReference>